<dbReference type="PROSITE" id="PS00792">
    <property type="entry name" value="DHPS_1"/>
    <property type="match status" value="1"/>
</dbReference>
<comment type="catalytic activity">
    <reaction evidence="1">
        <text>(7,8-dihydropterin-6-yl)methyl diphosphate + 4-aminobenzoate = 7,8-dihydropteroate + diphosphate</text>
        <dbReference type="Rhea" id="RHEA:19949"/>
        <dbReference type="ChEBI" id="CHEBI:17836"/>
        <dbReference type="ChEBI" id="CHEBI:17839"/>
        <dbReference type="ChEBI" id="CHEBI:33019"/>
        <dbReference type="ChEBI" id="CHEBI:72950"/>
        <dbReference type="EC" id="2.5.1.15"/>
    </reaction>
</comment>
<dbReference type="Proteomes" id="UP000593594">
    <property type="component" value="Chromosome"/>
</dbReference>
<dbReference type="RefSeq" id="WP_213161314.1">
    <property type="nucleotide sequence ID" value="NZ_CP058214.1"/>
</dbReference>
<gene>
    <name evidence="10" type="primary">folP</name>
    <name evidence="10" type="ORF">HW532_15395</name>
</gene>
<dbReference type="SUPFAM" id="SSF51717">
    <property type="entry name" value="Dihydropteroate synthetase-like"/>
    <property type="match status" value="1"/>
</dbReference>
<dbReference type="PANTHER" id="PTHR20941">
    <property type="entry name" value="FOLATE SYNTHESIS PROTEINS"/>
    <property type="match status" value="1"/>
</dbReference>
<reference evidence="10 11" key="1">
    <citation type="submission" date="2020-06" db="EMBL/GenBank/DDBJ databases">
        <title>Genome sequence of 2 isolates from Red Sea Mangroves.</title>
        <authorList>
            <person name="Sefrji F."/>
            <person name="Michoud G."/>
            <person name="Merlino G."/>
            <person name="Daffonchio D."/>
        </authorList>
    </citation>
    <scope>NUCLEOTIDE SEQUENCE [LARGE SCALE GENOMIC DNA]</scope>
    <source>
        <strain evidence="10 11">R1DC25</strain>
    </source>
</reference>
<dbReference type="CDD" id="cd00739">
    <property type="entry name" value="DHPS"/>
    <property type="match status" value="1"/>
</dbReference>
<dbReference type="EC" id="2.5.1.15" evidence="4"/>
<evidence type="ECO:0000259" key="9">
    <source>
        <dbReference type="PROSITE" id="PS50972"/>
    </source>
</evidence>
<evidence type="ECO:0000256" key="6">
    <source>
        <dbReference type="ARBA" id="ARBA00022723"/>
    </source>
</evidence>
<keyword evidence="7" id="KW-0460">Magnesium</keyword>
<comment type="pathway">
    <text evidence="3">Cofactor biosynthesis; tetrahydrofolate biosynthesis; 7,8-dihydrofolate from 2-amino-4-hydroxy-6-hydroxymethyl-7,8-dihydropteridine diphosphate and 4-aminobenzoate: step 1/2.</text>
</comment>
<dbReference type="InterPro" id="IPR006390">
    <property type="entry name" value="DHP_synth_dom"/>
</dbReference>
<dbReference type="Pfam" id="PF00809">
    <property type="entry name" value="Pterin_bind"/>
    <property type="match status" value="1"/>
</dbReference>
<dbReference type="InterPro" id="IPR011005">
    <property type="entry name" value="Dihydropteroate_synth-like_sf"/>
</dbReference>
<evidence type="ECO:0000256" key="5">
    <source>
        <dbReference type="ARBA" id="ARBA00022679"/>
    </source>
</evidence>
<protein>
    <recommendedName>
        <fullName evidence="4">dihydropteroate synthase</fullName>
        <ecNumber evidence="4">2.5.1.15</ecNumber>
    </recommendedName>
</protein>
<dbReference type="PROSITE" id="PS00793">
    <property type="entry name" value="DHPS_2"/>
    <property type="match status" value="1"/>
</dbReference>
<dbReference type="GO" id="GO:0005829">
    <property type="term" value="C:cytosol"/>
    <property type="evidence" value="ECO:0007669"/>
    <property type="project" value="TreeGrafter"/>
</dbReference>
<evidence type="ECO:0000256" key="4">
    <source>
        <dbReference type="ARBA" id="ARBA00012458"/>
    </source>
</evidence>
<feature type="domain" description="Pterin-binding" evidence="9">
    <location>
        <begin position="90"/>
        <end position="343"/>
    </location>
</feature>
<dbReference type="InterPro" id="IPR045031">
    <property type="entry name" value="DHP_synth-like"/>
</dbReference>
<dbReference type="GO" id="GO:0046872">
    <property type="term" value="F:metal ion binding"/>
    <property type="evidence" value="ECO:0007669"/>
    <property type="project" value="UniProtKB-KW"/>
</dbReference>
<dbReference type="Gene3D" id="3.20.20.20">
    <property type="entry name" value="Dihydropteroate synthase-like"/>
    <property type="match status" value="1"/>
</dbReference>
<dbReference type="KEGG" id="kmn:HW532_15395"/>
<evidence type="ECO:0000256" key="7">
    <source>
        <dbReference type="ARBA" id="ARBA00022842"/>
    </source>
</evidence>
<dbReference type="PANTHER" id="PTHR20941:SF1">
    <property type="entry name" value="FOLIC ACID SYNTHESIS PROTEIN FOL1"/>
    <property type="match status" value="1"/>
</dbReference>
<keyword evidence="6" id="KW-0479">Metal-binding</keyword>
<keyword evidence="8" id="KW-0289">Folate biosynthesis</keyword>
<sequence length="354" mass="36957">MGALYVKPIGLVYGSDANEAFGAGVAGRLGGSHAAGFTNLEVIERDGGKVSTSVRAYADLAASGDNTIAGWLDRIERPRAPVAGLDPARLIVMGIVNVTPDSFSDGGEHGDTGDAIAHGRALVEAGADILDIGGESTRPGSDPVSLDDELARVLPVLEALKPLGVPMSVDTRKAEVMRRSVASGAMIVNDVSSLTHDPDALDAAAALDCPVVLMHSLGEPKTMQQDPSYAHVLLDVYDTLEGHILRAEEAGLPRARLIADPGIGFGKTFDHNLQLLNGLALFHGLGVPLLLGVSRKAFIGAITGETVARRRVPGSISAALAGIFQGAQIVRVHDVSETVQALTVWRRIVDARLN</sequence>
<organism evidence="10 11">
    <name type="scientific">Kaustia mangrovi</name>
    <dbReference type="NCBI Taxonomy" id="2593653"/>
    <lineage>
        <taxon>Bacteria</taxon>
        <taxon>Pseudomonadati</taxon>
        <taxon>Pseudomonadota</taxon>
        <taxon>Alphaproteobacteria</taxon>
        <taxon>Hyphomicrobiales</taxon>
        <taxon>Parvibaculaceae</taxon>
        <taxon>Kaustia</taxon>
    </lineage>
</organism>
<evidence type="ECO:0000256" key="1">
    <source>
        <dbReference type="ARBA" id="ARBA00000012"/>
    </source>
</evidence>
<dbReference type="GO" id="GO:0046654">
    <property type="term" value="P:tetrahydrofolate biosynthetic process"/>
    <property type="evidence" value="ECO:0007669"/>
    <property type="project" value="TreeGrafter"/>
</dbReference>
<evidence type="ECO:0000256" key="2">
    <source>
        <dbReference type="ARBA" id="ARBA00001946"/>
    </source>
</evidence>
<dbReference type="InterPro" id="IPR000489">
    <property type="entry name" value="Pterin-binding_dom"/>
</dbReference>
<dbReference type="NCBIfam" id="TIGR01496">
    <property type="entry name" value="DHPS"/>
    <property type="match status" value="1"/>
</dbReference>
<comment type="cofactor">
    <cofactor evidence="2">
        <name>Mg(2+)</name>
        <dbReference type="ChEBI" id="CHEBI:18420"/>
    </cofactor>
</comment>
<keyword evidence="11" id="KW-1185">Reference proteome</keyword>
<evidence type="ECO:0000256" key="8">
    <source>
        <dbReference type="ARBA" id="ARBA00022909"/>
    </source>
</evidence>
<dbReference type="AlphaFoldDB" id="A0A7S8C5V5"/>
<dbReference type="PROSITE" id="PS50972">
    <property type="entry name" value="PTERIN_BINDING"/>
    <property type="match status" value="1"/>
</dbReference>
<keyword evidence="5 10" id="KW-0808">Transferase</keyword>
<dbReference type="EMBL" id="CP058214">
    <property type="protein sequence ID" value="QPC43952.1"/>
    <property type="molecule type" value="Genomic_DNA"/>
</dbReference>
<name>A0A7S8C5V5_9HYPH</name>
<evidence type="ECO:0000256" key="3">
    <source>
        <dbReference type="ARBA" id="ARBA00004763"/>
    </source>
</evidence>
<evidence type="ECO:0000313" key="11">
    <source>
        <dbReference type="Proteomes" id="UP000593594"/>
    </source>
</evidence>
<evidence type="ECO:0000313" key="10">
    <source>
        <dbReference type="EMBL" id="QPC43952.1"/>
    </source>
</evidence>
<proteinExistence type="predicted"/>
<accession>A0A7S8C5V5</accession>
<dbReference type="GO" id="GO:0004156">
    <property type="term" value="F:dihydropteroate synthase activity"/>
    <property type="evidence" value="ECO:0007669"/>
    <property type="project" value="UniProtKB-EC"/>
</dbReference>
<dbReference type="GO" id="GO:0046656">
    <property type="term" value="P:folic acid biosynthetic process"/>
    <property type="evidence" value="ECO:0007669"/>
    <property type="project" value="UniProtKB-KW"/>
</dbReference>